<protein>
    <submittedName>
        <fullName evidence="1">Uncharacterized protein</fullName>
    </submittedName>
</protein>
<proteinExistence type="predicted"/>
<name>A0AAV4BHR4_9GAST</name>
<accession>A0AAV4BHR4</accession>
<evidence type="ECO:0000313" key="2">
    <source>
        <dbReference type="Proteomes" id="UP000735302"/>
    </source>
</evidence>
<sequence>MMISDTVSGIETGGATGNPVVARTYQENLPPQLHPAHNKMTRAFRPSMRPGRLWRGLNPRQSGSCSFKGRFAIVFATDAHELERKEKKIKPAASYVRNAIRRNHTE</sequence>
<evidence type="ECO:0000313" key="1">
    <source>
        <dbReference type="EMBL" id="GFO18421.1"/>
    </source>
</evidence>
<comment type="caution">
    <text evidence="1">The sequence shown here is derived from an EMBL/GenBank/DDBJ whole genome shotgun (WGS) entry which is preliminary data.</text>
</comment>
<keyword evidence="2" id="KW-1185">Reference proteome</keyword>
<dbReference type="AlphaFoldDB" id="A0AAV4BHR4"/>
<reference evidence="1 2" key="1">
    <citation type="journal article" date="2021" name="Elife">
        <title>Chloroplast acquisition without the gene transfer in kleptoplastic sea slugs, Plakobranchus ocellatus.</title>
        <authorList>
            <person name="Maeda T."/>
            <person name="Takahashi S."/>
            <person name="Yoshida T."/>
            <person name="Shimamura S."/>
            <person name="Takaki Y."/>
            <person name="Nagai Y."/>
            <person name="Toyoda A."/>
            <person name="Suzuki Y."/>
            <person name="Arimoto A."/>
            <person name="Ishii H."/>
            <person name="Satoh N."/>
            <person name="Nishiyama T."/>
            <person name="Hasebe M."/>
            <person name="Maruyama T."/>
            <person name="Minagawa J."/>
            <person name="Obokata J."/>
            <person name="Shigenobu S."/>
        </authorList>
    </citation>
    <scope>NUCLEOTIDE SEQUENCE [LARGE SCALE GENOMIC DNA]</scope>
</reference>
<dbReference type="Proteomes" id="UP000735302">
    <property type="component" value="Unassembled WGS sequence"/>
</dbReference>
<gene>
    <name evidence="1" type="ORF">PoB_004492600</name>
</gene>
<organism evidence="1 2">
    <name type="scientific">Plakobranchus ocellatus</name>
    <dbReference type="NCBI Taxonomy" id="259542"/>
    <lineage>
        <taxon>Eukaryota</taxon>
        <taxon>Metazoa</taxon>
        <taxon>Spiralia</taxon>
        <taxon>Lophotrochozoa</taxon>
        <taxon>Mollusca</taxon>
        <taxon>Gastropoda</taxon>
        <taxon>Heterobranchia</taxon>
        <taxon>Euthyneura</taxon>
        <taxon>Panpulmonata</taxon>
        <taxon>Sacoglossa</taxon>
        <taxon>Placobranchoidea</taxon>
        <taxon>Plakobranchidae</taxon>
        <taxon>Plakobranchus</taxon>
    </lineage>
</organism>
<dbReference type="EMBL" id="BLXT01004955">
    <property type="protein sequence ID" value="GFO18421.1"/>
    <property type="molecule type" value="Genomic_DNA"/>
</dbReference>